<organism evidence="14 15">
    <name type="scientific">Ambispora gerdemannii</name>
    <dbReference type="NCBI Taxonomy" id="144530"/>
    <lineage>
        <taxon>Eukaryota</taxon>
        <taxon>Fungi</taxon>
        <taxon>Fungi incertae sedis</taxon>
        <taxon>Mucoromycota</taxon>
        <taxon>Glomeromycotina</taxon>
        <taxon>Glomeromycetes</taxon>
        <taxon>Archaeosporales</taxon>
        <taxon>Ambisporaceae</taxon>
        <taxon>Ambispora</taxon>
    </lineage>
</organism>
<dbReference type="InterPro" id="IPR049943">
    <property type="entry name" value="Ser_HO-MeTrfase-like"/>
</dbReference>
<evidence type="ECO:0000256" key="8">
    <source>
        <dbReference type="ARBA" id="ARBA00022490"/>
    </source>
</evidence>
<dbReference type="OrthoDB" id="10265628at2759"/>
<dbReference type="InterPro" id="IPR015421">
    <property type="entry name" value="PyrdxlP-dep_Trfase_major"/>
</dbReference>
<protein>
    <recommendedName>
        <fullName evidence="7">glycine hydroxymethyltransferase</fullName>
        <ecNumber evidence="7">2.1.2.1</ecNumber>
    </recommendedName>
</protein>
<dbReference type="PANTHER" id="PTHR11680">
    <property type="entry name" value="SERINE HYDROXYMETHYLTRANSFERASE"/>
    <property type="match status" value="1"/>
</dbReference>
<comment type="subunit">
    <text evidence="6">Homodimer.</text>
</comment>
<dbReference type="EMBL" id="CAJVPL010008446">
    <property type="protein sequence ID" value="CAG8674337.1"/>
    <property type="molecule type" value="Genomic_DNA"/>
</dbReference>
<evidence type="ECO:0000256" key="6">
    <source>
        <dbReference type="ARBA" id="ARBA00011738"/>
    </source>
</evidence>
<dbReference type="HAMAP" id="MF_00051">
    <property type="entry name" value="SHMT"/>
    <property type="match status" value="1"/>
</dbReference>
<dbReference type="NCBIfam" id="NF000586">
    <property type="entry name" value="PRK00011.1"/>
    <property type="match status" value="1"/>
</dbReference>
<dbReference type="Pfam" id="PF00464">
    <property type="entry name" value="SHMT"/>
    <property type="match status" value="1"/>
</dbReference>
<dbReference type="InterPro" id="IPR015422">
    <property type="entry name" value="PyrdxlP-dep_Trfase_small"/>
</dbReference>
<keyword evidence="11 12" id="KW-0663">Pyridoxal phosphate</keyword>
<dbReference type="PANTHER" id="PTHR11680:SF35">
    <property type="entry name" value="SERINE HYDROXYMETHYLTRANSFERASE 1"/>
    <property type="match status" value="1"/>
</dbReference>
<dbReference type="Proteomes" id="UP000789831">
    <property type="component" value="Unassembled WGS sequence"/>
</dbReference>
<comment type="cofactor">
    <cofactor evidence="2 12">
        <name>pyridoxal 5'-phosphate</name>
        <dbReference type="ChEBI" id="CHEBI:597326"/>
    </cofactor>
</comment>
<dbReference type="GO" id="GO:0019264">
    <property type="term" value="P:glycine biosynthetic process from serine"/>
    <property type="evidence" value="ECO:0007669"/>
    <property type="project" value="InterPro"/>
</dbReference>
<evidence type="ECO:0000256" key="1">
    <source>
        <dbReference type="ARBA" id="ARBA00001528"/>
    </source>
</evidence>
<evidence type="ECO:0000256" key="9">
    <source>
        <dbReference type="ARBA" id="ARBA00022563"/>
    </source>
</evidence>
<dbReference type="GO" id="GO:0035999">
    <property type="term" value="P:tetrahydrofolate interconversion"/>
    <property type="evidence" value="ECO:0007669"/>
    <property type="project" value="InterPro"/>
</dbReference>
<feature type="modified residue" description="N6-(pyridoxal phosphate)lysine" evidence="12">
    <location>
        <position position="223"/>
    </location>
</feature>
<gene>
    <name evidence="14" type="ORF">AGERDE_LOCUS12397</name>
</gene>
<proteinExistence type="inferred from homology"/>
<dbReference type="InterPro" id="IPR039429">
    <property type="entry name" value="SHMT-like_dom"/>
</dbReference>
<evidence type="ECO:0000313" key="14">
    <source>
        <dbReference type="EMBL" id="CAG8674337.1"/>
    </source>
</evidence>
<keyword evidence="9" id="KW-0554">One-carbon metabolism</keyword>
<comment type="pathway">
    <text evidence="4">One-carbon metabolism; tetrahydrofolate interconversion.</text>
</comment>
<evidence type="ECO:0000313" key="15">
    <source>
        <dbReference type="Proteomes" id="UP000789831"/>
    </source>
</evidence>
<evidence type="ECO:0000256" key="2">
    <source>
        <dbReference type="ARBA" id="ARBA00001933"/>
    </source>
</evidence>
<evidence type="ECO:0000259" key="13">
    <source>
        <dbReference type="Pfam" id="PF00464"/>
    </source>
</evidence>
<accession>A0A9N9EDR0</accession>
<dbReference type="GO" id="GO:0005829">
    <property type="term" value="C:cytosol"/>
    <property type="evidence" value="ECO:0007669"/>
    <property type="project" value="TreeGrafter"/>
</dbReference>
<evidence type="ECO:0000256" key="5">
    <source>
        <dbReference type="ARBA" id="ARBA00006376"/>
    </source>
</evidence>
<comment type="caution">
    <text evidence="14">The sequence shown here is derived from an EMBL/GenBank/DDBJ whole genome shotgun (WGS) entry which is preliminary data.</text>
</comment>
<dbReference type="Gene3D" id="3.40.640.10">
    <property type="entry name" value="Type I PLP-dependent aspartate aminotransferase-like (Major domain)"/>
    <property type="match status" value="1"/>
</dbReference>
<evidence type="ECO:0000256" key="11">
    <source>
        <dbReference type="ARBA" id="ARBA00022898"/>
    </source>
</evidence>
<dbReference type="Gene3D" id="3.90.1150.10">
    <property type="entry name" value="Aspartate Aminotransferase, domain 1"/>
    <property type="match status" value="1"/>
</dbReference>
<dbReference type="FunFam" id="3.40.640.10:FF:000001">
    <property type="entry name" value="Serine hydroxymethyltransferase"/>
    <property type="match status" value="1"/>
</dbReference>
<evidence type="ECO:0000256" key="3">
    <source>
        <dbReference type="ARBA" id="ARBA00004496"/>
    </source>
</evidence>
<dbReference type="SUPFAM" id="SSF53383">
    <property type="entry name" value="PLP-dependent transferases"/>
    <property type="match status" value="1"/>
</dbReference>
<evidence type="ECO:0000256" key="4">
    <source>
        <dbReference type="ARBA" id="ARBA00004777"/>
    </source>
</evidence>
<evidence type="ECO:0000256" key="12">
    <source>
        <dbReference type="PIRSR" id="PIRSR000412-50"/>
    </source>
</evidence>
<dbReference type="CDD" id="cd00378">
    <property type="entry name" value="SHMT"/>
    <property type="match status" value="1"/>
</dbReference>
<dbReference type="InterPro" id="IPR001085">
    <property type="entry name" value="Ser_HO-MeTrfase"/>
</dbReference>
<dbReference type="AlphaFoldDB" id="A0A9N9EDR0"/>
<dbReference type="EC" id="2.1.2.1" evidence="7"/>
<dbReference type="GO" id="GO:0030170">
    <property type="term" value="F:pyridoxal phosphate binding"/>
    <property type="evidence" value="ECO:0007669"/>
    <property type="project" value="InterPro"/>
</dbReference>
<dbReference type="PIRSF" id="PIRSF000412">
    <property type="entry name" value="SHMT"/>
    <property type="match status" value="1"/>
</dbReference>
<comment type="subcellular location">
    <subcellularLocation>
        <location evidence="3">Cytoplasm</location>
    </subcellularLocation>
</comment>
<name>A0A9N9EDR0_9GLOM</name>
<keyword evidence="10" id="KW-0808">Transferase</keyword>
<reference evidence="14" key="1">
    <citation type="submission" date="2021-06" db="EMBL/GenBank/DDBJ databases">
        <authorList>
            <person name="Kallberg Y."/>
            <person name="Tangrot J."/>
            <person name="Rosling A."/>
        </authorList>
    </citation>
    <scope>NUCLEOTIDE SEQUENCE</scope>
    <source>
        <strain evidence="14">MT106</strain>
    </source>
</reference>
<evidence type="ECO:0000256" key="10">
    <source>
        <dbReference type="ARBA" id="ARBA00022679"/>
    </source>
</evidence>
<dbReference type="InterPro" id="IPR015424">
    <property type="entry name" value="PyrdxlP-dep_Trfase"/>
</dbReference>
<feature type="domain" description="Serine hydroxymethyltransferase-like" evidence="13">
    <location>
        <begin position="9"/>
        <end position="378"/>
    </location>
</feature>
<dbReference type="GO" id="GO:0004372">
    <property type="term" value="F:glycine hydroxymethyltransferase activity"/>
    <property type="evidence" value="ECO:0007669"/>
    <property type="project" value="UniProtKB-EC"/>
</dbReference>
<keyword evidence="15" id="KW-1185">Reference proteome</keyword>
<comment type="catalytic activity">
    <reaction evidence="1">
        <text>(6R)-5,10-methylene-5,6,7,8-tetrahydrofolate + glycine + H2O = (6S)-5,6,7,8-tetrahydrofolate + L-serine</text>
        <dbReference type="Rhea" id="RHEA:15481"/>
        <dbReference type="ChEBI" id="CHEBI:15377"/>
        <dbReference type="ChEBI" id="CHEBI:15636"/>
        <dbReference type="ChEBI" id="CHEBI:33384"/>
        <dbReference type="ChEBI" id="CHEBI:57305"/>
        <dbReference type="ChEBI" id="CHEBI:57453"/>
        <dbReference type="EC" id="2.1.2.1"/>
    </reaction>
</comment>
<sequence>MNTHLKKLDYLYQQELKRQKNTLNLIASENYPSKKVLRYSGSLLMTKYSEGYPEHRYYQGCKYIDKIEQMAIELVKELFGAEYANVQPHSGSQANQAVYLALLKPGDKILSLNLLSGGHLTHGAKVNFSGVVYSAHYYNVDPLTQKLDYGEIRKVAKEVKPNLIVVGYSNYSLKIDFAQFREIADEVGAYLLADVAHVAGLVAVGLFPDPVPHADVITFTAHKTLRGPRGAVILAKKELGQKIDRAVFPGNQGGPAQNIIAAKSQCFYEALQPNFKQYQEKVLANAKTMADYFLQKGVKMISGGTETHLLTIDTKISYNLTGKEAAERLEKMGIVCNKQMIPYDKEKPSIASGIRLGSPALTTRGLGQEEFQKIAEMIDMILQKHVNKEENKKTKNSVLYLTRKFSLRKV</sequence>
<evidence type="ECO:0000256" key="7">
    <source>
        <dbReference type="ARBA" id="ARBA00012256"/>
    </source>
</evidence>
<keyword evidence="8" id="KW-0963">Cytoplasm</keyword>
<comment type="similarity">
    <text evidence="5">Belongs to the SHMT family.</text>
</comment>